<accession>A0A4Z0NCD2</accession>
<evidence type="ECO:0000313" key="3">
    <source>
        <dbReference type="Proteomes" id="UP000297535"/>
    </source>
</evidence>
<dbReference type="InterPro" id="IPR010982">
    <property type="entry name" value="Lambda_DNA-bd_dom_sf"/>
</dbReference>
<dbReference type="AlphaFoldDB" id="A0A4Z0NCD2"/>
<reference evidence="2 3" key="1">
    <citation type="submission" date="2019-04" db="EMBL/GenBank/DDBJ databases">
        <authorList>
            <person name="Feng G."/>
            <person name="Zhu H."/>
        </authorList>
    </citation>
    <scope>NUCLEOTIDE SEQUENCE [LARGE SCALE GENOMIC DNA]</scope>
    <source>
        <strain evidence="2 3">6HR-1</strain>
    </source>
</reference>
<proteinExistence type="predicted"/>
<evidence type="ECO:0000259" key="1">
    <source>
        <dbReference type="Pfam" id="PF13744"/>
    </source>
</evidence>
<dbReference type="RefSeq" id="WP_135419888.1">
    <property type="nucleotide sequence ID" value="NZ_SRLB01000063.1"/>
</dbReference>
<evidence type="ECO:0000313" key="2">
    <source>
        <dbReference type="EMBL" id="TGD92260.1"/>
    </source>
</evidence>
<organism evidence="2 3">
    <name type="scientific">Methylobacterium nonmethylotrophicum</name>
    <dbReference type="NCBI Taxonomy" id="1141884"/>
    <lineage>
        <taxon>Bacteria</taxon>
        <taxon>Pseudomonadati</taxon>
        <taxon>Pseudomonadota</taxon>
        <taxon>Alphaproteobacteria</taxon>
        <taxon>Hyphomicrobiales</taxon>
        <taxon>Methylobacteriaceae</taxon>
        <taxon>Methylobacterium</taxon>
    </lineage>
</organism>
<dbReference type="EMBL" id="SRLB01000063">
    <property type="protein sequence ID" value="TGD92260.1"/>
    <property type="molecule type" value="Genomic_DNA"/>
</dbReference>
<dbReference type="Pfam" id="PF13744">
    <property type="entry name" value="HTH_37"/>
    <property type="match status" value="1"/>
</dbReference>
<keyword evidence="3" id="KW-1185">Reference proteome</keyword>
<comment type="caution">
    <text evidence="2">The sequence shown here is derived from an EMBL/GenBank/DDBJ whole genome shotgun (WGS) entry which is preliminary data.</text>
</comment>
<dbReference type="SUPFAM" id="SSF47413">
    <property type="entry name" value="lambda repressor-like DNA-binding domains"/>
    <property type="match status" value="1"/>
</dbReference>
<dbReference type="GO" id="GO:0003677">
    <property type="term" value="F:DNA binding"/>
    <property type="evidence" value="ECO:0007669"/>
    <property type="project" value="InterPro"/>
</dbReference>
<dbReference type="Gene3D" id="1.10.260.40">
    <property type="entry name" value="lambda repressor-like DNA-binding domains"/>
    <property type="match status" value="1"/>
</dbReference>
<gene>
    <name evidence="2" type="ORF">EU555_34925</name>
</gene>
<dbReference type="InterPro" id="IPR039554">
    <property type="entry name" value="HigA2-like_HTH"/>
</dbReference>
<dbReference type="Proteomes" id="UP000297535">
    <property type="component" value="Unassembled WGS sequence"/>
</dbReference>
<protein>
    <submittedName>
        <fullName evidence="2">XRE family transcriptional regulator</fullName>
    </submittedName>
</protein>
<name>A0A4Z0NCD2_9HYPH</name>
<dbReference type="OrthoDB" id="9795596at2"/>
<feature type="domain" description="HigA2-like helix-turn-helix" evidence="1">
    <location>
        <begin position="11"/>
        <end position="90"/>
    </location>
</feature>
<sequence length="104" mass="11475">MTTKTEGATSAFHKLGMPDADELVVKSRLIRFVAEEVRRRELTQKDAGDLLGLDQPNVSALMNEKLSRFSVQKLMAFVGRLGFKVSIHVEGSGIAFDVPYQHAA</sequence>